<sequence length="360" mass="38381">MNKYRGKALIRSGFIGVVLIVLVIAVGLHPQDLLSWATTIRYQAVFTEAGGLEAGNPVKVSGVKVGAVTDVALHDGHALVTFTVDSSVSLGSHTTAHIRTATVLGQRMLALESAGGSTMPPLTCIPVSRTSSPYSLTDAVGDLTSDAAKTNTQSLNQALDVLSTTIDQIAPKLGSTFDGLTRLSRSLNNRNETVNDLLKHTADVTGILAQRSQQINTLILNANDLTGVLVHRREAIVRLLADTSALAQHISGLIAENEKELAPTLEKLNAVIQVLEKNRDNLAKAIPGLAKFETGLSEIVANGPYYVGFIPNLTQGSMLQPFLDYYFGFRRGTNAGQPPDHAGPRAEVPFPYNGIPQSSR</sequence>
<dbReference type="Proteomes" id="UP000193040">
    <property type="component" value="Unassembled WGS sequence"/>
</dbReference>
<feature type="domain" description="Mammalian cell entry C-terminal" evidence="4">
    <location>
        <begin position="121"/>
        <end position="299"/>
    </location>
</feature>
<feature type="domain" description="Mce/MlaD" evidence="3">
    <location>
        <begin position="39"/>
        <end position="112"/>
    </location>
</feature>
<accession>A0A1X0YCE8</accession>
<dbReference type="Pfam" id="PF02470">
    <property type="entry name" value="MlaD"/>
    <property type="match status" value="1"/>
</dbReference>
<dbReference type="InterPro" id="IPR052336">
    <property type="entry name" value="MlaD_Phospholipid_Transporter"/>
</dbReference>
<dbReference type="InterPro" id="IPR003399">
    <property type="entry name" value="Mce/MlaD"/>
</dbReference>
<proteinExistence type="predicted"/>
<feature type="region of interest" description="Disordered" evidence="1">
    <location>
        <begin position="336"/>
        <end position="360"/>
    </location>
</feature>
<gene>
    <name evidence="5" type="ORF">B5M45_07010</name>
</gene>
<name>A0A1X0YCE8_MYCSI</name>
<feature type="transmembrane region" description="Helical" evidence="2">
    <location>
        <begin position="12"/>
        <end position="30"/>
    </location>
</feature>
<keyword evidence="2" id="KW-0812">Transmembrane</keyword>
<reference evidence="5 6" key="1">
    <citation type="submission" date="2017-03" db="EMBL/GenBank/DDBJ databases">
        <title>Genomic insights into Mycobacterium simiae human colonization.</title>
        <authorList>
            <person name="Steffani J.L."/>
            <person name="Brunck M.E."/>
            <person name="Cruz E."/>
            <person name="Montiel R."/>
            <person name="Barona F."/>
        </authorList>
    </citation>
    <scope>NUCLEOTIDE SEQUENCE [LARGE SCALE GENOMIC DNA]</scope>
    <source>
        <strain evidence="5 6">MsiGto</strain>
    </source>
</reference>
<keyword evidence="2" id="KW-0472">Membrane</keyword>
<evidence type="ECO:0000313" key="5">
    <source>
        <dbReference type="EMBL" id="ORJ62763.1"/>
    </source>
</evidence>
<dbReference type="RefSeq" id="WP_061556893.1">
    <property type="nucleotide sequence ID" value="NZ_MZZM01000012.1"/>
</dbReference>
<protein>
    <submittedName>
        <fullName evidence="5">MCE family protein</fullName>
    </submittedName>
</protein>
<dbReference type="PANTHER" id="PTHR33371">
    <property type="entry name" value="INTERMEMBRANE PHOSPHOLIPID TRANSPORT SYSTEM BINDING PROTEIN MLAD-RELATED"/>
    <property type="match status" value="1"/>
</dbReference>
<dbReference type="PANTHER" id="PTHR33371:SF18">
    <property type="entry name" value="MCE-FAMILY PROTEIN MCE3C"/>
    <property type="match status" value="1"/>
</dbReference>
<keyword evidence="6" id="KW-1185">Reference proteome</keyword>
<evidence type="ECO:0000259" key="3">
    <source>
        <dbReference type="Pfam" id="PF02470"/>
    </source>
</evidence>
<dbReference type="NCBIfam" id="TIGR00996">
    <property type="entry name" value="Mtu_fam_mce"/>
    <property type="match status" value="1"/>
</dbReference>
<dbReference type="EMBL" id="MZZM01000012">
    <property type="protein sequence ID" value="ORJ62763.1"/>
    <property type="molecule type" value="Genomic_DNA"/>
</dbReference>
<evidence type="ECO:0000313" key="6">
    <source>
        <dbReference type="Proteomes" id="UP000193040"/>
    </source>
</evidence>
<evidence type="ECO:0000259" key="4">
    <source>
        <dbReference type="Pfam" id="PF11887"/>
    </source>
</evidence>
<dbReference type="InterPro" id="IPR024516">
    <property type="entry name" value="Mce_C"/>
</dbReference>
<evidence type="ECO:0000256" key="1">
    <source>
        <dbReference type="SAM" id="MobiDB-lite"/>
    </source>
</evidence>
<dbReference type="GO" id="GO:0005576">
    <property type="term" value="C:extracellular region"/>
    <property type="evidence" value="ECO:0007669"/>
    <property type="project" value="TreeGrafter"/>
</dbReference>
<evidence type="ECO:0000256" key="2">
    <source>
        <dbReference type="SAM" id="Phobius"/>
    </source>
</evidence>
<organism evidence="5 6">
    <name type="scientific">Mycobacterium simiae</name>
    <name type="common">Mycobacterium habana</name>
    <dbReference type="NCBI Taxonomy" id="1784"/>
    <lineage>
        <taxon>Bacteria</taxon>
        <taxon>Bacillati</taxon>
        <taxon>Actinomycetota</taxon>
        <taxon>Actinomycetes</taxon>
        <taxon>Mycobacteriales</taxon>
        <taxon>Mycobacteriaceae</taxon>
        <taxon>Mycobacterium</taxon>
        <taxon>Mycobacterium simiae complex</taxon>
    </lineage>
</organism>
<dbReference type="InterPro" id="IPR005693">
    <property type="entry name" value="Mce"/>
</dbReference>
<dbReference type="STRING" id="1784.VC42_09325"/>
<dbReference type="PRINTS" id="PR01782">
    <property type="entry name" value="MCEVIRFACTOR"/>
</dbReference>
<dbReference type="Pfam" id="PF11887">
    <property type="entry name" value="Mce4_CUP1"/>
    <property type="match status" value="1"/>
</dbReference>
<keyword evidence="2" id="KW-1133">Transmembrane helix</keyword>
<comment type="caution">
    <text evidence="5">The sequence shown here is derived from an EMBL/GenBank/DDBJ whole genome shotgun (WGS) entry which is preliminary data.</text>
</comment>
<dbReference type="AlphaFoldDB" id="A0A1X0YCE8"/>